<accession>A0A399RN31</accession>
<dbReference type="InterPro" id="IPR018661">
    <property type="entry name" value="DUF2093"/>
</dbReference>
<comment type="caution">
    <text evidence="1">The sequence shown here is derived from an EMBL/GenBank/DDBJ whole genome shotgun (WGS) entry which is preliminary data.</text>
</comment>
<dbReference type="Pfam" id="PF09866">
    <property type="entry name" value="DUF2093"/>
    <property type="match status" value="1"/>
</dbReference>
<protein>
    <submittedName>
        <fullName evidence="1">DUF2093 domain-containing protein</fullName>
    </submittedName>
</protein>
<dbReference type="RefSeq" id="WP_119374689.1">
    <property type="nucleotide sequence ID" value="NZ_QWFX01000005.1"/>
</dbReference>
<proteinExistence type="predicted"/>
<dbReference type="OrthoDB" id="9801906at2"/>
<sequence length="73" mass="7987">MSLMLTRTGKTSGEAKIRYLDADLEVISPGDYVTCAVTGRKIPLQALRYWSVDHQEAYVDAAAAASRMIPGQK</sequence>
<dbReference type="AlphaFoldDB" id="A0A399RN31"/>
<name>A0A399RN31_9PROT</name>
<dbReference type="Proteomes" id="UP000266385">
    <property type="component" value="Unassembled WGS sequence"/>
</dbReference>
<evidence type="ECO:0000313" key="1">
    <source>
        <dbReference type="EMBL" id="RIJ32608.1"/>
    </source>
</evidence>
<reference evidence="1 2" key="1">
    <citation type="submission" date="2018-08" db="EMBL/GenBank/DDBJ databases">
        <title>Henriciella mobilis sp. nov., isolated from seawater.</title>
        <authorList>
            <person name="Cheng H."/>
            <person name="Wu Y.-H."/>
            <person name="Xu X.-W."/>
            <person name="Guo L.-L."/>
        </authorList>
    </citation>
    <scope>NUCLEOTIDE SEQUENCE [LARGE SCALE GENOMIC DNA]</scope>
    <source>
        <strain evidence="1 2">JN25</strain>
    </source>
</reference>
<evidence type="ECO:0000313" key="2">
    <source>
        <dbReference type="Proteomes" id="UP000266385"/>
    </source>
</evidence>
<organism evidence="1 2">
    <name type="scientific">Henriciella mobilis</name>
    <dbReference type="NCBI Taxonomy" id="2305467"/>
    <lineage>
        <taxon>Bacteria</taxon>
        <taxon>Pseudomonadati</taxon>
        <taxon>Pseudomonadota</taxon>
        <taxon>Alphaproteobacteria</taxon>
        <taxon>Hyphomonadales</taxon>
        <taxon>Hyphomonadaceae</taxon>
        <taxon>Henriciella</taxon>
    </lineage>
</organism>
<dbReference type="EMBL" id="QWFX01000005">
    <property type="protein sequence ID" value="RIJ32608.1"/>
    <property type="molecule type" value="Genomic_DNA"/>
</dbReference>
<keyword evidence="2" id="KW-1185">Reference proteome</keyword>
<gene>
    <name evidence="1" type="ORF">D1223_01780</name>
</gene>